<evidence type="ECO:0000256" key="1">
    <source>
        <dbReference type="SAM" id="Phobius"/>
    </source>
</evidence>
<dbReference type="EMBL" id="CP132191">
    <property type="protein sequence ID" value="WLP85330.1"/>
    <property type="molecule type" value="Genomic_DNA"/>
</dbReference>
<evidence type="ECO:0000313" key="3">
    <source>
        <dbReference type="Proteomes" id="UP001237011"/>
    </source>
</evidence>
<sequence length="472" mass="56838">MEDNLEIKPKNKKWTWYSIIYIILAGISVAMVPVAIVFSVKSHFDDKKLEKDIKTEKEKLIKELTEYKESLAPGIAEIKNVHLPKIHEIEAVAEKYNYTYITSRIDGMVEHLRSYINTYNEFDKDILEINDENNWFWRSSADWSKNHLELLQRYNEEIIKNINTFSDWTSQMPEKFPKVFEMFENIKKFKTLKNDNNALIFESKPFSGIETFRNNWQNWKWPTIVSWYGKSQFYLQFVQYVIDNNANDLKTNVLNFIKQNFKFEDLSNWRWLQKRIQDINQKIYTAFEQENINSQTWEEIWNQVLAYSDQYNYYASDLKQVIQWHENFDSEKERIEYYLKLNAFNQKYQSVIANNHGLFTWNSNLEFNKLSERMDKFIELVSEMETTGHLMLHLDKPQYKPFKQQDDINEQFLKQNATKSWFVQANNELVELENSTIIKYANNFSDSERLTEILNQYKSKSQQIMDKYSNQA</sequence>
<accession>A0ABY9H9R6</accession>
<feature type="transmembrane region" description="Helical" evidence="1">
    <location>
        <begin position="14"/>
        <end position="38"/>
    </location>
</feature>
<dbReference type="Proteomes" id="UP001237011">
    <property type="component" value="Chromosome"/>
</dbReference>
<organism evidence="2 3">
    <name type="scientific">Mycoplasma seminis</name>
    <dbReference type="NCBI Taxonomy" id="512749"/>
    <lineage>
        <taxon>Bacteria</taxon>
        <taxon>Bacillati</taxon>
        <taxon>Mycoplasmatota</taxon>
        <taxon>Mollicutes</taxon>
        <taxon>Mycoplasmataceae</taxon>
        <taxon>Mycoplasma</taxon>
    </lineage>
</organism>
<proteinExistence type="predicted"/>
<dbReference type="RefSeq" id="WP_305937766.1">
    <property type="nucleotide sequence ID" value="NZ_CP132191.1"/>
</dbReference>
<name>A0ABY9H9R6_9MOLU</name>
<keyword evidence="1" id="KW-0812">Transmembrane</keyword>
<keyword evidence="1" id="KW-0472">Membrane</keyword>
<keyword evidence="3" id="KW-1185">Reference proteome</keyword>
<protein>
    <submittedName>
        <fullName evidence="2">Uncharacterized protein</fullName>
    </submittedName>
</protein>
<evidence type="ECO:0000313" key="2">
    <source>
        <dbReference type="EMBL" id="WLP85330.1"/>
    </source>
</evidence>
<reference evidence="2" key="1">
    <citation type="submission" date="2023-08" db="EMBL/GenBank/DDBJ databases">
        <title>Complete genome sequence of Mycoplasma seminis 2200.</title>
        <authorList>
            <person name="Spergser J."/>
        </authorList>
    </citation>
    <scope>NUCLEOTIDE SEQUENCE [LARGE SCALE GENOMIC DNA]</scope>
    <source>
        <strain evidence="2">2200</strain>
    </source>
</reference>
<gene>
    <name evidence="2" type="ORF">Q8852_03335</name>
</gene>
<keyword evidence="1" id="KW-1133">Transmembrane helix</keyword>